<name>A0A840DX17_9HYPH</name>
<dbReference type="AlphaFoldDB" id="A0A840DX17"/>
<protein>
    <submittedName>
        <fullName evidence="1">Skp family chaperone for outer membrane proteins</fullName>
    </submittedName>
</protein>
<evidence type="ECO:0000313" key="1">
    <source>
        <dbReference type="EMBL" id="MBB4076213.1"/>
    </source>
</evidence>
<organism evidence="1 2">
    <name type="scientific">Bartonella fuyuanensis</name>
    <dbReference type="NCBI Taxonomy" id="1460968"/>
    <lineage>
        <taxon>Bacteria</taxon>
        <taxon>Pseudomonadati</taxon>
        <taxon>Pseudomonadota</taxon>
        <taxon>Alphaproteobacteria</taxon>
        <taxon>Hyphomicrobiales</taxon>
        <taxon>Bartonellaceae</taxon>
        <taxon>Bartonella</taxon>
    </lineage>
</organism>
<dbReference type="Proteomes" id="UP000585970">
    <property type="component" value="Unassembled WGS sequence"/>
</dbReference>
<sequence>MAFFPFSIADIDDPECIRVVLYSTGRMGHAPLNALLKKVYEDITKLSERMDALEKKLNIQDLSNVE</sequence>
<evidence type="ECO:0000313" key="2">
    <source>
        <dbReference type="Proteomes" id="UP000585970"/>
    </source>
</evidence>
<accession>A0A840DX17</accession>
<proteinExistence type="predicted"/>
<dbReference type="RefSeq" id="WP_183193808.1">
    <property type="nucleotide sequence ID" value="NZ_JACIFE010000003.1"/>
</dbReference>
<dbReference type="EMBL" id="JACIFE010000003">
    <property type="protein sequence ID" value="MBB4076213.1"/>
    <property type="molecule type" value="Genomic_DNA"/>
</dbReference>
<gene>
    <name evidence="1" type="ORF">GGR08_000506</name>
</gene>
<keyword evidence="2" id="KW-1185">Reference proteome</keyword>
<comment type="caution">
    <text evidence="1">The sequence shown here is derived from an EMBL/GenBank/DDBJ whole genome shotgun (WGS) entry which is preliminary data.</text>
</comment>
<reference evidence="1 2" key="1">
    <citation type="submission" date="2020-08" db="EMBL/GenBank/DDBJ databases">
        <title>Genomic Encyclopedia of Type Strains, Phase IV (KMG-IV): sequencing the most valuable type-strain genomes for metagenomic binning, comparative biology and taxonomic classification.</title>
        <authorList>
            <person name="Goeker M."/>
        </authorList>
    </citation>
    <scope>NUCLEOTIDE SEQUENCE [LARGE SCALE GENOMIC DNA]</scope>
    <source>
        <strain evidence="1 2">DSM 100694</strain>
    </source>
</reference>